<dbReference type="InterPro" id="IPR000727">
    <property type="entry name" value="T_SNARE_dom"/>
</dbReference>
<evidence type="ECO:0000256" key="3">
    <source>
        <dbReference type="ARBA" id="ARBA00022448"/>
    </source>
</evidence>
<dbReference type="GO" id="GO:0006886">
    <property type="term" value="P:intracellular protein transport"/>
    <property type="evidence" value="ECO:0007669"/>
    <property type="project" value="TreeGrafter"/>
</dbReference>
<keyword evidence="4 8" id="KW-0812">Transmembrane</keyword>
<feature type="domain" description="T-SNARE coiled-coil homology" evidence="9">
    <location>
        <begin position="299"/>
        <end position="361"/>
    </location>
</feature>
<dbReference type="EMBL" id="JTDE01005395">
    <property type="protein sequence ID" value="KAF7249894.1"/>
    <property type="molecule type" value="Genomic_DNA"/>
</dbReference>
<dbReference type="OrthoDB" id="47276at2759"/>
<evidence type="ECO:0000256" key="7">
    <source>
        <dbReference type="ARBA" id="ARBA00023136"/>
    </source>
</evidence>
<evidence type="ECO:0000256" key="6">
    <source>
        <dbReference type="ARBA" id="ARBA00023054"/>
    </source>
</evidence>
<evidence type="ECO:0000313" key="10">
    <source>
        <dbReference type="EMBL" id="KAF7249894.1"/>
    </source>
</evidence>
<dbReference type="AlphaFoldDB" id="A0A8S9YHJ2"/>
<dbReference type="SUPFAM" id="SSF47661">
    <property type="entry name" value="t-snare proteins"/>
    <property type="match status" value="1"/>
</dbReference>
<evidence type="ECO:0000256" key="1">
    <source>
        <dbReference type="ARBA" id="ARBA00004211"/>
    </source>
</evidence>
<dbReference type="InterPro" id="IPR010989">
    <property type="entry name" value="SNARE"/>
</dbReference>
<evidence type="ECO:0000256" key="8">
    <source>
        <dbReference type="SAM" id="Phobius"/>
    </source>
</evidence>
<evidence type="ECO:0000259" key="9">
    <source>
        <dbReference type="PROSITE" id="PS50192"/>
    </source>
</evidence>
<dbReference type="CDD" id="cd15844">
    <property type="entry name" value="SNARE_syntaxin5"/>
    <property type="match status" value="1"/>
</dbReference>
<gene>
    <name evidence="10" type="ORF">EG68_09774</name>
</gene>
<dbReference type="InterPro" id="IPR021538">
    <property type="entry name" value="Syntaxin-5_N"/>
</dbReference>
<dbReference type="PANTHER" id="PTHR19957:SF3">
    <property type="entry name" value="SYNTAXIN-5"/>
    <property type="match status" value="1"/>
</dbReference>
<keyword evidence="3" id="KW-0813">Transport</keyword>
<dbReference type="SMART" id="SM00397">
    <property type="entry name" value="t_SNARE"/>
    <property type="match status" value="1"/>
</dbReference>
<dbReference type="GO" id="GO:0006906">
    <property type="term" value="P:vesicle fusion"/>
    <property type="evidence" value="ECO:0007669"/>
    <property type="project" value="TreeGrafter"/>
</dbReference>
<dbReference type="Proteomes" id="UP000822476">
    <property type="component" value="Unassembled WGS sequence"/>
</dbReference>
<comment type="subcellular location">
    <subcellularLocation>
        <location evidence="1">Membrane</location>
        <topology evidence="1">Single-pass type IV membrane protein</topology>
    </subcellularLocation>
</comment>
<accession>A0A8S9YHJ2</accession>
<dbReference type="GO" id="GO:0048278">
    <property type="term" value="P:vesicle docking"/>
    <property type="evidence" value="ECO:0007669"/>
    <property type="project" value="TreeGrafter"/>
</dbReference>
<dbReference type="GO" id="GO:0000149">
    <property type="term" value="F:SNARE binding"/>
    <property type="evidence" value="ECO:0007669"/>
    <property type="project" value="TreeGrafter"/>
</dbReference>
<evidence type="ECO:0000256" key="2">
    <source>
        <dbReference type="ARBA" id="ARBA00009063"/>
    </source>
</evidence>
<dbReference type="Gene3D" id="1.20.58.70">
    <property type="match status" value="1"/>
</dbReference>
<reference evidence="10" key="1">
    <citation type="submission" date="2019-07" db="EMBL/GenBank/DDBJ databases">
        <title>Annotation for the trematode Paragonimus miyazaki's.</title>
        <authorList>
            <person name="Choi Y.-J."/>
        </authorList>
    </citation>
    <scope>NUCLEOTIDE SEQUENCE</scope>
    <source>
        <strain evidence="10">Japan</strain>
    </source>
</reference>
<sequence>MSIIGACDRTGEFRACAKSYQQRVLAGRASIKFRSSLRPKQATGKAGAEFSLCSEGLSKDLQRTQLKMKKLCIMFNEKDASFTSSTNKLIDVIQCDIVDLNKTLYHLKTLESKTCNEYCSYSQLIKHNSLVVRGLECYLANLVNTFQKVLETNKGKISGIESPNEVHSVPTTFSPVSLQSPVHCSTVSSTGTSLASMTSRIPPNHTMVATGTCISSAVSLSAPENVSLLYTSSQISNSSIKRTTHVPIDQPVCNYNTVPYGQHMNLPASSDVAFHWESPGDPDKQMGSRLTQLQIPLADQEIRQRDATIKRVESTIVQLGEIYQQFSTLVHEQSDIVTRIDSSTDEAEVNVGSAHEHLLLYFRTISSRRAFMLKVFAVVFMCFLLFAWLR</sequence>
<feature type="transmembrane region" description="Helical" evidence="8">
    <location>
        <begin position="371"/>
        <end position="389"/>
    </location>
</feature>
<dbReference type="GO" id="GO:0006888">
    <property type="term" value="P:endoplasmic reticulum to Golgi vesicle-mediated transport"/>
    <property type="evidence" value="ECO:0007669"/>
    <property type="project" value="TreeGrafter"/>
</dbReference>
<dbReference type="GO" id="GO:0005484">
    <property type="term" value="F:SNAP receptor activity"/>
    <property type="evidence" value="ECO:0007669"/>
    <property type="project" value="TreeGrafter"/>
</dbReference>
<dbReference type="Pfam" id="PF11416">
    <property type="entry name" value="Syntaxin-5_N"/>
    <property type="match status" value="1"/>
</dbReference>
<organism evidence="10 11">
    <name type="scientific">Paragonimus skrjabini miyazakii</name>
    <dbReference type="NCBI Taxonomy" id="59628"/>
    <lineage>
        <taxon>Eukaryota</taxon>
        <taxon>Metazoa</taxon>
        <taxon>Spiralia</taxon>
        <taxon>Lophotrochozoa</taxon>
        <taxon>Platyhelminthes</taxon>
        <taxon>Trematoda</taxon>
        <taxon>Digenea</taxon>
        <taxon>Plagiorchiida</taxon>
        <taxon>Troglotremata</taxon>
        <taxon>Troglotrematidae</taxon>
        <taxon>Paragonimus</taxon>
    </lineage>
</organism>
<evidence type="ECO:0000313" key="11">
    <source>
        <dbReference type="Proteomes" id="UP000822476"/>
    </source>
</evidence>
<dbReference type="PROSITE" id="PS50192">
    <property type="entry name" value="T_SNARE"/>
    <property type="match status" value="1"/>
</dbReference>
<dbReference type="PANTHER" id="PTHR19957">
    <property type="entry name" value="SYNTAXIN"/>
    <property type="match status" value="1"/>
</dbReference>
<keyword evidence="7 8" id="KW-0472">Membrane</keyword>
<dbReference type="InterPro" id="IPR045242">
    <property type="entry name" value="Syntaxin"/>
</dbReference>
<dbReference type="Pfam" id="PF05739">
    <property type="entry name" value="SNARE"/>
    <property type="match status" value="1"/>
</dbReference>
<protein>
    <recommendedName>
        <fullName evidence="9">t-SNARE coiled-coil homology domain-containing protein</fullName>
    </recommendedName>
</protein>
<proteinExistence type="inferred from homology"/>
<dbReference type="GO" id="GO:0031201">
    <property type="term" value="C:SNARE complex"/>
    <property type="evidence" value="ECO:0007669"/>
    <property type="project" value="TreeGrafter"/>
</dbReference>
<evidence type="ECO:0000256" key="5">
    <source>
        <dbReference type="ARBA" id="ARBA00022989"/>
    </source>
</evidence>
<comment type="similarity">
    <text evidence="2">Belongs to the syntaxin family.</text>
</comment>
<dbReference type="GO" id="GO:0000139">
    <property type="term" value="C:Golgi membrane"/>
    <property type="evidence" value="ECO:0007669"/>
    <property type="project" value="TreeGrafter"/>
</dbReference>
<evidence type="ECO:0000256" key="4">
    <source>
        <dbReference type="ARBA" id="ARBA00022692"/>
    </source>
</evidence>
<keyword evidence="5 8" id="KW-1133">Transmembrane helix</keyword>
<comment type="caution">
    <text evidence="10">The sequence shown here is derived from an EMBL/GenBank/DDBJ whole genome shotgun (WGS) entry which is preliminary data.</text>
</comment>
<keyword evidence="6" id="KW-0175">Coiled coil</keyword>
<keyword evidence="11" id="KW-1185">Reference proteome</keyword>
<name>A0A8S9YHJ2_9TREM</name>